<keyword evidence="6" id="KW-1185">Reference proteome</keyword>
<evidence type="ECO:0000313" key="6">
    <source>
        <dbReference type="Proteomes" id="UP000756860"/>
    </source>
</evidence>
<dbReference type="Pfam" id="PF00004">
    <property type="entry name" value="AAA"/>
    <property type="match status" value="1"/>
</dbReference>
<dbReference type="SUPFAM" id="SSF52540">
    <property type="entry name" value="P-loop containing nucleoside triphosphate hydrolases"/>
    <property type="match status" value="1"/>
</dbReference>
<proteinExistence type="inferred from homology"/>
<evidence type="ECO:0000256" key="1">
    <source>
        <dbReference type="ARBA" id="ARBA00006914"/>
    </source>
</evidence>
<dbReference type="RefSeq" id="WP_214174295.1">
    <property type="nucleotide sequence ID" value="NZ_JAHCVK010000001.1"/>
</dbReference>
<keyword evidence="2" id="KW-0547">Nucleotide-binding</keyword>
<evidence type="ECO:0000256" key="2">
    <source>
        <dbReference type="ARBA" id="ARBA00022741"/>
    </source>
</evidence>
<dbReference type="InterPro" id="IPR003593">
    <property type="entry name" value="AAA+_ATPase"/>
</dbReference>
<comment type="similarity">
    <text evidence="1">Belongs to the AAA ATPase family.</text>
</comment>
<dbReference type="Pfam" id="PF22977">
    <property type="entry name" value="WHD"/>
    <property type="match status" value="1"/>
</dbReference>
<dbReference type="EMBL" id="JAHCVK010000001">
    <property type="protein sequence ID" value="MBT0652344.1"/>
    <property type="molecule type" value="Genomic_DNA"/>
</dbReference>
<dbReference type="GO" id="GO:0005524">
    <property type="term" value="F:ATP binding"/>
    <property type="evidence" value="ECO:0007669"/>
    <property type="project" value="UniProtKB-KW"/>
</dbReference>
<dbReference type="InterPro" id="IPR027417">
    <property type="entry name" value="P-loop_NTPase"/>
</dbReference>
<keyword evidence="3 5" id="KW-0067">ATP-binding</keyword>
<evidence type="ECO:0000259" key="4">
    <source>
        <dbReference type="SMART" id="SM00382"/>
    </source>
</evidence>
<dbReference type="Gene3D" id="3.40.50.300">
    <property type="entry name" value="P-loop containing nucleotide triphosphate hydrolases"/>
    <property type="match status" value="1"/>
</dbReference>
<dbReference type="InterPro" id="IPR003959">
    <property type="entry name" value="ATPase_AAA_core"/>
</dbReference>
<accession>A0ABS5SAE1</accession>
<dbReference type="InterPro" id="IPR050221">
    <property type="entry name" value="26S_Proteasome_ATPase"/>
</dbReference>
<feature type="domain" description="AAA+ ATPase" evidence="4">
    <location>
        <begin position="290"/>
        <end position="412"/>
    </location>
</feature>
<name>A0ABS5SAE1_9BACT</name>
<gene>
    <name evidence="5" type="ORF">KI810_04700</name>
</gene>
<evidence type="ECO:0000313" key="5">
    <source>
        <dbReference type="EMBL" id="MBT0652344.1"/>
    </source>
</evidence>
<evidence type="ECO:0000256" key="3">
    <source>
        <dbReference type="ARBA" id="ARBA00022840"/>
    </source>
</evidence>
<comment type="caution">
    <text evidence="5">The sequence shown here is derived from an EMBL/GenBank/DDBJ whole genome shotgun (WGS) entry which is preliminary data.</text>
</comment>
<dbReference type="CDD" id="cd19481">
    <property type="entry name" value="RecA-like_protease"/>
    <property type="match status" value="1"/>
</dbReference>
<dbReference type="InterPro" id="IPR054472">
    <property type="entry name" value="WHD"/>
</dbReference>
<sequence>MNKPMSAQTTFATSDQAGQVIPFFPQRDTNLQVALFADNLTHLQALEQEAKLMLAVAMLRRGWNKGRDKHGQEESLTSIFPFLGEDVGLEQVEELLTKTFEENRQRENASSQAGIALNFVTFCEKWQLDRFERTVVMLLLLQNTAPDFSACFRKSGFEEHCDNGMEIGTLLTIIAPDLRQQLDCRRYFSINSTLFRERVLTQYGDIDGSSTILRMSVYLHERNVRYILGDNNLYHHAFNFIKRERSGVPLEQVVLPEKLKEDLVSSVERFMAGRQAGALAGLDQFFGYGTGLAILFHGPSGTGKTMMAKGLAHYFSAPLLTLNLEDMSEMRMNEVDILSFLFREAALMGAIVFLDECDDIFSGRGNSKLSRALLLELEKSRCITILATNRPVELDPAMERRLALKIHFPLPDVFLRKRMWQALMPDFLLYADDVDLNSLAERYFFTGGLIKNSIFMASNAAIAAGQTVITCELLEQAASQQSVSLSDTNGICQIYTPKSSLDALPLHQIQKEQLCNTTRAWQRLKTEGLGLNLLISSTDVITGIKAAEALATACGLKVRCFDYGRVVSMAEDNKMVDPVSQRKIYPMQYAFSNGTGDAAMLLFVDHEGLVDKILSGDEDVGGKGLLLSDLTGHLRKYSGLFCMVTTKLQNTSLPVEFNLHYQLEYPPEELQMRQWELYLGDKAVSDDQLVSLVESYPMHTAEIDFIARQAATQSIIKGMNGKPTIKSIREVIGRYRQKRSMPVLFGGTR</sequence>
<organism evidence="5 6">
    <name type="scientific">Geomobilimonas luticola</name>
    <dbReference type="NCBI Taxonomy" id="1114878"/>
    <lineage>
        <taxon>Bacteria</taxon>
        <taxon>Pseudomonadati</taxon>
        <taxon>Thermodesulfobacteriota</taxon>
        <taxon>Desulfuromonadia</taxon>
        <taxon>Geobacterales</taxon>
        <taxon>Geobacteraceae</taxon>
        <taxon>Geomobilimonas</taxon>
    </lineage>
</organism>
<reference evidence="5 6" key="1">
    <citation type="submission" date="2021-05" db="EMBL/GenBank/DDBJ databases">
        <title>The draft genome of Geobacter luticola JCM 17780.</title>
        <authorList>
            <person name="Xu Z."/>
            <person name="Masuda Y."/>
            <person name="Itoh H."/>
            <person name="Senoo K."/>
        </authorList>
    </citation>
    <scope>NUCLEOTIDE SEQUENCE [LARGE SCALE GENOMIC DNA]</scope>
    <source>
        <strain evidence="5 6">JCM 17780</strain>
    </source>
</reference>
<dbReference type="PANTHER" id="PTHR23073">
    <property type="entry name" value="26S PROTEASOME REGULATORY SUBUNIT"/>
    <property type="match status" value="1"/>
</dbReference>
<dbReference type="SMART" id="SM00382">
    <property type="entry name" value="AAA"/>
    <property type="match status" value="1"/>
</dbReference>
<protein>
    <submittedName>
        <fullName evidence="5">ATP-binding protein</fullName>
    </submittedName>
</protein>
<dbReference type="Proteomes" id="UP000756860">
    <property type="component" value="Unassembled WGS sequence"/>
</dbReference>